<gene>
    <name evidence="1" type="ORF">BANRA_03491</name>
</gene>
<proteinExistence type="predicted"/>
<reference evidence="1 2" key="1">
    <citation type="submission" date="2018-10" db="EMBL/GenBank/DDBJ databases">
        <authorList>
            <person name="Noll B N."/>
        </authorList>
    </citation>
    <scope>NUCLEOTIDE SEQUENCE [LARGE SCALE GENOMIC DNA]</scope>
    <source>
        <strain evidence="1">Ecoli022</strain>
    </source>
</reference>
<dbReference type="EMBL" id="UWXJ01000001">
    <property type="protein sequence ID" value="VCY84803.1"/>
    <property type="molecule type" value="Genomic_DNA"/>
</dbReference>
<protein>
    <submittedName>
        <fullName evidence="1">Uncharacterized protein</fullName>
    </submittedName>
</protein>
<evidence type="ECO:0000313" key="2">
    <source>
        <dbReference type="Proteomes" id="UP000281521"/>
    </source>
</evidence>
<name>A0A3P5DUU2_ECOLX</name>
<evidence type="ECO:0000313" key="1">
    <source>
        <dbReference type="EMBL" id="VCY84803.1"/>
    </source>
</evidence>
<accession>A0A3P5DUU2</accession>
<organism evidence="1 2">
    <name type="scientific">Escherichia coli</name>
    <dbReference type="NCBI Taxonomy" id="562"/>
    <lineage>
        <taxon>Bacteria</taxon>
        <taxon>Pseudomonadati</taxon>
        <taxon>Pseudomonadota</taxon>
        <taxon>Gammaproteobacteria</taxon>
        <taxon>Enterobacterales</taxon>
        <taxon>Enterobacteriaceae</taxon>
        <taxon>Escherichia</taxon>
    </lineage>
</organism>
<dbReference type="AlphaFoldDB" id="A0A3P5DUU2"/>
<sequence length="96" mass="10819">MSENKIIAAIEFDHNDAKDMNTIADYIRDELASSFVKKTICDMANITPSKMSLEERLSLSSEIENKDLKVNISVCAGYGDDFDKNLIVHIQNSMIF</sequence>
<dbReference type="Proteomes" id="UP000281521">
    <property type="component" value="Unassembled WGS sequence"/>
</dbReference>